<evidence type="ECO:0000256" key="1">
    <source>
        <dbReference type="ARBA" id="ARBA00004370"/>
    </source>
</evidence>
<feature type="domain" description="Ig-like" evidence="6">
    <location>
        <begin position="114"/>
        <end position="198"/>
    </location>
</feature>
<feature type="transmembrane region" description="Helical" evidence="5">
    <location>
        <begin position="216"/>
        <end position="236"/>
    </location>
</feature>
<evidence type="ECO:0000313" key="7">
    <source>
        <dbReference type="EMBL" id="CAK6976038.1"/>
    </source>
</evidence>
<dbReference type="AlphaFoldDB" id="A0AAV1PXH8"/>
<dbReference type="Proteomes" id="UP001314229">
    <property type="component" value="Unassembled WGS sequence"/>
</dbReference>
<evidence type="ECO:0000313" key="8">
    <source>
        <dbReference type="Proteomes" id="UP001314229"/>
    </source>
</evidence>
<dbReference type="InterPro" id="IPR003599">
    <property type="entry name" value="Ig_sub"/>
</dbReference>
<dbReference type="PANTHER" id="PTHR24100">
    <property type="entry name" value="BUTYROPHILIN"/>
    <property type="match status" value="1"/>
</dbReference>
<dbReference type="InterPro" id="IPR013783">
    <property type="entry name" value="Ig-like_fold"/>
</dbReference>
<dbReference type="EMBL" id="CAWUFR010000330">
    <property type="protein sequence ID" value="CAK6976038.1"/>
    <property type="molecule type" value="Genomic_DNA"/>
</dbReference>
<dbReference type="SMART" id="SM00409">
    <property type="entry name" value="IG"/>
    <property type="match status" value="2"/>
</dbReference>
<dbReference type="InterPro" id="IPR050504">
    <property type="entry name" value="IgSF_BTN/MOG"/>
</dbReference>
<organism evidence="7 8">
    <name type="scientific">Scomber scombrus</name>
    <name type="common">Atlantic mackerel</name>
    <name type="synonym">Scomber vernalis</name>
    <dbReference type="NCBI Taxonomy" id="13677"/>
    <lineage>
        <taxon>Eukaryota</taxon>
        <taxon>Metazoa</taxon>
        <taxon>Chordata</taxon>
        <taxon>Craniata</taxon>
        <taxon>Vertebrata</taxon>
        <taxon>Euteleostomi</taxon>
        <taxon>Actinopterygii</taxon>
        <taxon>Neopterygii</taxon>
        <taxon>Teleostei</taxon>
        <taxon>Neoteleostei</taxon>
        <taxon>Acanthomorphata</taxon>
        <taxon>Pelagiaria</taxon>
        <taxon>Scombriformes</taxon>
        <taxon>Scombridae</taxon>
        <taxon>Scomber</taxon>
    </lineage>
</organism>
<name>A0AAV1PXH8_SCOSC</name>
<dbReference type="InterPro" id="IPR036179">
    <property type="entry name" value="Ig-like_dom_sf"/>
</dbReference>
<keyword evidence="5" id="KW-1133">Transmembrane helix</keyword>
<reference evidence="7 8" key="1">
    <citation type="submission" date="2024-01" db="EMBL/GenBank/DDBJ databases">
        <authorList>
            <person name="Alioto T."/>
            <person name="Alioto T."/>
            <person name="Gomez Garrido J."/>
        </authorList>
    </citation>
    <scope>NUCLEOTIDE SEQUENCE [LARGE SCALE GENOMIC DNA]</scope>
</reference>
<keyword evidence="2 5" id="KW-0472">Membrane</keyword>
<feature type="domain" description="Ig-like" evidence="6">
    <location>
        <begin position="6"/>
        <end position="92"/>
    </location>
</feature>
<evidence type="ECO:0000256" key="2">
    <source>
        <dbReference type="ARBA" id="ARBA00023136"/>
    </source>
</evidence>
<dbReference type="Gene3D" id="2.60.40.10">
    <property type="entry name" value="Immunoglobulins"/>
    <property type="match status" value="2"/>
</dbReference>
<dbReference type="GO" id="GO:0009897">
    <property type="term" value="C:external side of plasma membrane"/>
    <property type="evidence" value="ECO:0007669"/>
    <property type="project" value="TreeGrafter"/>
</dbReference>
<gene>
    <name evidence="7" type="ORF">FSCOSCO3_A025555</name>
</gene>
<dbReference type="PROSITE" id="PS50835">
    <property type="entry name" value="IG_LIKE"/>
    <property type="match status" value="2"/>
</dbReference>
<dbReference type="InterPro" id="IPR013106">
    <property type="entry name" value="Ig_V-set"/>
</dbReference>
<feature type="region of interest" description="Disordered" evidence="4">
    <location>
        <begin position="248"/>
        <end position="291"/>
    </location>
</feature>
<evidence type="ECO:0000256" key="3">
    <source>
        <dbReference type="ARBA" id="ARBA00023319"/>
    </source>
</evidence>
<dbReference type="SUPFAM" id="SSF48726">
    <property type="entry name" value="Immunoglobulin"/>
    <property type="match status" value="2"/>
</dbReference>
<dbReference type="GO" id="GO:0001817">
    <property type="term" value="P:regulation of cytokine production"/>
    <property type="evidence" value="ECO:0007669"/>
    <property type="project" value="TreeGrafter"/>
</dbReference>
<dbReference type="Pfam" id="PF07686">
    <property type="entry name" value="V-set"/>
    <property type="match status" value="1"/>
</dbReference>
<dbReference type="Pfam" id="PF13927">
    <property type="entry name" value="Ig_3"/>
    <property type="match status" value="1"/>
</dbReference>
<evidence type="ECO:0000256" key="4">
    <source>
        <dbReference type="SAM" id="MobiDB-lite"/>
    </source>
</evidence>
<evidence type="ECO:0000256" key="5">
    <source>
        <dbReference type="SAM" id="Phobius"/>
    </source>
</evidence>
<evidence type="ECO:0000259" key="6">
    <source>
        <dbReference type="PROSITE" id="PS50835"/>
    </source>
</evidence>
<accession>A0AAV1PXH8</accession>
<keyword evidence="3" id="KW-0393">Immunoglobulin domain</keyword>
<comment type="subcellular location">
    <subcellularLocation>
        <location evidence="1">Membrane</location>
    </subcellularLocation>
</comment>
<comment type="caution">
    <text evidence="7">The sequence shown here is derived from an EMBL/GenBank/DDBJ whole genome shotgun (WGS) entry which is preliminary data.</text>
</comment>
<dbReference type="SMART" id="SM00406">
    <property type="entry name" value="IGv"/>
    <property type="match status" value="1"/>
</dbReference>
<sequence length="291" mass="32566">MCFCLPEKIDITVKEGSDVMLPCSFNTTDITLEKFEWKKDGRQVFLYDDRSTSKPHEQFRGRVEHFPNKLKSGDASITIRNTKVADRGLYTCAFPKQKQHIFLIQLYVGSAPKPSIQHLKPKNNREALLQCETHGDPQPELRWQDSEGNNLPAEEPQVSTQGDQFYVTLQITVKKTGVYRCVATQKDISHQIYEKTYVEIPGEILFSSRLTAGQGIVIAVGVIVAAVLVFVVYKWMYRIKSCFRNGTTAPNPSGNGLPQNPNETDGGAVDETGSQLIPSNGNQPTNEDSRV</sequence>
<proteinExistence type="predicted"/>
<keyword evidence="5" id="KW-0812">Transmembrane</keyword>
<keyword evidence="8" id="KW-1185">Reference proteome</keyword>
<feature type="region of interest" description="Disordered" evidence="4">
    <location>
        <begin position="138"/>
        <end position="157"/>
    </location>
</feature>
<dbReference type="PANTHER" id="PTHR24100:SF151">
    <property type="entry name" value="ICOS LIGAND"/>
    <property type="match status" value="1"/>
</dbReference>
<protein>
    <submittedName>
        <fullName evidence="7">Butyrophilin-like protein 2 isoform X10</fullName>
    </submittedName>
</protein>
<dbReference type="GO" id="GO:0005102">
    <property type="term" value="F:signaling receptor binding"/>
    <property type="evidence" value="ECO:0007669"/>
    <property type="project" value="TreeGrafter"/>
</dbReference>
<dbReference type="GO" id="GO:0050852">
    <property type="term" value="P:T cell receptor signaling pathway"/>
    <property type="evidence" value="ECO:0007669"/>
    <property type="project" value="TreeGrafter"/>
</dbReference>
<feature type="compositionally biased region" description="Polar residues" evidence="4">
    <location>
        <begin position="248"/>
        <end position="263"/>
    </location>
</feature>
<dbReference type="InterPro" id="IPR007110">
    <property type="entry name" value="Ig-like_dom"/>
</dbReference>
<feature type="compositionally biased region" description="Polar residues" evidence="4">
    <location>
        <begin position="272"/>
        <end position="291"/>
    </location>
</feature>